<proteinExistence type="predicted"/>
<evidence type="ECO:0000313" key="8">
    <source>
        <dbReference type="Proteomes" id="UP000231638"/>
    </source>
</evidence>
<dbReference type="PROSITE" id="PS51918">
    <property type="entry name" value="RADICAL_SAM"/>
    <property type="match status" value="1"/>
</dbReference>
<dbReference type="InterPro" id="IPR006638">
    <property type="entry name" value="Elp3/MiaA/NifB-like_rSAM"/>
</dbReference>
<evidence type="ECO:0000256" key="2">
    <source>
        <dbReference type="ARBA" id="ARBA00022691"/>
    </source>
</evidence>
<dbReference type="GO" id="GO:0051536">
    <property type="term" value="F:iron-sulfur cluster binding"/>
    <property type="evidence" value="ECO:0007669"/>
    <property type="project" value="UniProtKB-KW"/>
</dbReference>
<dbReference type="Gene3D" id="3.20.20.70">
    <property type="entry name" value="Aldolase class I"/>
    <property type="match status" value="1"/>
</dbReference>
<name>A0A2D3WAB0_9BACT</name>
<dbReference type="SFLD" id="SFLDG01067">
    <property type="entry name" value="SPASM/twitch_domain_containing"/>
    <property type="match status" value="1"/>
</dbReference>
<dbReference type="InterPro" id="IPR034474">
    <property type="entry name" value="Methyltransferase_Class_D"/>
</dbReference>
<dbReference type="NCBIfam" id="NF045646">
    <property type="entry name" value="rSAM_Se_TrsS"/>
    <property type="match status" value="1"/>
</dbReference>
<dbReference type="GO" id="GO:0046872">
    <property type="term" value="F:metal ion binding"/>
    <property type="evidence" value="ECO:0007669"/>
    <property type="project" value="UniProtKB-KW"/>
</dbReference>
<dbReference type="SFLD" id="SFLDS00029">
    <property type="entry name" value="Radical_SAM"/>
    <property type="match status" value="1"/>
</dbReference>
<protein>
    <submittedName>
        <fullName evidence="7">Radical SAM protein</fullName>
    </submittedName>
</protein>
<comment type="cofactor">
    <cofactor evidence="1">
        <name>[4Fe-4S] cluster</name>
        <dbReference type="ChEBI" id="CHEBI:49883"/>
    </cofactor>
</comment>
<dbReference type="EMBL" id="DLUG01000074">
    <property type="protein sequence ID" value="DAB36845.1"/>
    <property type="molecule type" value="Genomic_DNA"/>
</dbReference>
<keyword evidence="2" id="KW-0949">S-adenosyl-L-methionine</keyword>
<dbReference type="InterPro" id="IPR013785">
    <property type="entry name" value="Aldolase_TIM"/>
</dbReference>
<evidence type="ECO:0000256" key="3">
    <source>
        <dbReference type="ARBA" id="ARBA00022723"/>
    </source>
</evidence>
<dbReference type="SUPFAM" id="SSF102114">
    <property type="entry name" value="Radical SAM enzymes"/>
    <property type="match status" value="1"/>
</dbReference>
<keyword evidence="3" id="KW-0479">Metal-binding</keyword>
<dbReference type="Pfam" id="PF04055">
    <property type="entry name" value="Radical_SAM"/>
    <property type="match status" value="1"/>
</dbReference>
<gene>
    <name evidence="7" type="ORF">CFH80_02675</name>
</gene>
<dbReference type="InterPro" id="IPR056488">
    <property type="entry name" value="Zn_ribbon_HMPTM"/>
</dbReference>
<dbReference type="STRING" id="366522.GCA_001548055_00988"/>
<evidence type="ECO:0000256" key="1">
    <source>
        <dbReference type="ARBA" id="ARBA00001966"/>
    </source>
</evidence>
<dbReference type="SMART" id="SM00729">
    <property type="entry name" value="Elp3"/>
    <property type="match status" value="1"/>
</dbReference>
<dbReference type="InterPro" id="IPR058240">
    <property type="entry name" value="rSAM_sf"/>
</dbReference>
<feature type="domain" description="Radical SAM core" evidence="6">
    <location>
        <begin position="88"/>
        <end position="308"/>
    </location>
</feature>
<dbReference type="GO" id="GO:0003824">
    <property type="term" value="F:catalytic activity"/>
    <property type="evidence" value="ECO:0007669"/>
    <property type="project" value="InterPro"/>
</dbReference>
<evidence type="ECO:0000313" key="7">
    <source>
        <dbReference type="EMBL" id="DAB36845.1"/>
    </source>
</evidence>
<evidence type="ECO:0000256" key="5">
    <source>
        <dbReference type="ARBA" id="ARBA00023014"/>
    </source>
</evidence>
<dbReference type="InterPro" id="IPR007197">
    <property type="entry name" value="rSAM"/>
</dbReference>
<dbReference type="SFLD" id="SFLDG01100">
    <property type="entry name" value="methyltransferase_(Class_D)"/>
    <property type="match status" value="1"/>
</dbReference>
<organism evidence="7 8">
    <name type="scientific">Sulfurospirillum cavolei</name>
    <dbReference type="NCBI Taxonomy" id="366522"/>
    <lineage>
        <taxon>Bacteria</taxon>
        <taxon>Pseudomonadati</taxon>
        <taxon>Campylobacterota</taxon>
        <taxon>Epsilonproteobacteria</taxon>
        <taxon>Campylobacterales</taxon>
        <taxon>Sulfurospirillaceae</taxon>
        <taxon>Sulfurospirillum</taxon>
    </lineage>
</organism>
<dbReference type="Proteomes" id="UP000231638">
    <property type="component" value="Unassembled WGS sequence"/>
</dbReference>
<keyword evidence="4" id="KW-0408">Iron</keyword>
<dbReference type="CDD" id="cd01335">
    <property type="entry name" value="Radical_SAM"/>
    <property type="match status" value="1"/>
</dbReference>
<evidence type="ECO:0000256" key="4">
    <source>
        <dbReference type="ARBA" id="ARBA00023004"/>
    </source>
</evidence>
<dbReference type="Pfam" id="PF23545">
    <property type="entry name" value="Zn_ribbon_HMPTM"/>
    <property type="match status" value="1"/>
</dbReference>
<reference evidence="7 8" key="1">
    <citation type="journal article" date="2017" name="Front. Microbiol.">
        <title>Comparative Genomic Analysis of the Class Epsilonproteobacteria and Proposed Reclassification to Epsilonbacteraeota (phyl. nov.).</title>
        <authorList>
            <person name="Waite D.W."/>
            <person name="Vanwonterghem I."/>
            <person name="Rinke C."/>
            <person name="Parks D.H."/>
            <person name="Zhang Y."/>
            <person name="Takai K."/>
            <person name="Sievert S.M."/>
            <person name="Simon J."/>
            <person name="Campbell B.J."/>
            <person name="Hanson T.E."/>
            <person name="Woyke T."/>
            <person name="Klotz M.G."/>
            <person name="Hugenholtz P."/>
        </authorList>
    </citation>
    <scope>NUCLEOTIDE SEQUENCE [LARGE SCALE GENOMIC DNA]</scope>
    <source>
        <strain evidence="7">UBA11420</strain>
    </source>
</reference>
<dbReference type="PANTHER" id="PTHR43306">
    <property type="entry name" value="7,8-DIHYDRO-6-HYDROXYMETHYLPTERIN DIMETHYLTRANSFERASE"/>
    <property type="match status" value="1"/>
</dbReference>
<dbReference type="InterPro" id="IPR054698">
    <property type="entry name" value="rSAM_Se_TrsS"/>
</dbReference>
<accession>A0A2D3WAB0</accession>
<sequence>MTLSPLVHTQSLCPICLRSVEAFIVQEDDKAFMLKTCLEHGAFETIVWRGKTPMHEWVRTKERAFINHPITPIEKGCPFDCGLCSAHRQHTCTALIEVTKRCNLKCRFCFADALDAPNEDPSLEQLRFQFESIFKVSGACNIQLSGGEPSVRNDLDVIVRMGREAGFSFIQLNTNGIRLAQDEAYVKALKEAGLSSVFLQFDGVDDAIYRHLRGRALFELKCQAIENCKKYGIGVVLVPTIVPKINDHHIGEIVRFAIGRSPAVRGVHFQPVSYFGRIPNPPKDEDRITLPEVMDALCEQTDGMISLESLQPPGCENALCSFNGNFLIEEGVLKPVTKRAACCSPESEKAEVGAAKAKAFVARNWSYQKQTPSETLSDWDKILSAIQNNSFSLSGMAFQDVWNVNLERIRDCCIHVSTAEGKLIPFCMYNLTNTRGESLYRDVKRLS</sequence>
<comment type="caution">
    <text evidence="7">The sequence shown here is derived from an EMBL/GenBank/DDBJ whole genome shotgun (WGS) entry which is preliminary data.</text>
</comment>
<keyword evidence="5" id="KW-0411">Iron-sulfur</keyword>
<dbReference type="AlphaFoldDB" id="A0A2D3WAB0"/>
<evidence type="ECO:0000259" key="6">
    <source>
        <dbReference type="PROSITE" id="PS51918"/>
    </source>
</evidence>
<dbReference type="PANTHER" id="PTHR43306:SF1">
    <property type="entry name" value="7,8-DIHYDRO-6-HYDROXYMETHYLPTERIN DIMETHYLTRANSFERASE"/>
    <property type="match status" value="1"/>
</dbReference>